<keyword evidence="2" id="KW-1185">Reference proteome</keyword>
<dbReference type="RefSeq" id="WP_146790106.1">
    <property type="nucleotide sequence ID" value="NZ_VOLT01000010.1"/>
</dbReference>
<reference evidence="1 2" key="1">
    <citation type="submission" date="2019-07" db="EMBL/GenBank/DDBJ databases">
        <title>Genomes of sea-ice associated Colwellia species.</title>
        <authorList>
            <person name="Bowman J.P."/>
        </authorList>
    </citation>
    <scope>NUCLEOTIDE SEQUENCE [LARGE SCALE GENOMIC DNA]</scope>
    <source>
        <strain evidence="1 2">ACAM 459</strain>
    </source>
</reference>
<name>A0A5C6QA32_9GAMM</name>
<sequence>MSYIKVELNNEHFKRVDTLCENMPAWRLSYRGEEANPVGVLGEIIVEDWLRGLNTPFVDERDQTTHDYSFVNGDTFEVKTKDRTKAPLDYYVATAPAYNHQHQKPNLYIFVSLLRPKGSSQKNVRNFTHAYIVGSCTREHFEAHSIFREKGYEDGSNKLPIKFDCFNILLNEIALPNIFVKNYLAPNSREGGLVT</sequence>
<evidence type="ECO:0000313" key="1">
    <source>
        <dbReference type="EMBL" id="TWX65512.1"/>
    </source>
</evidence>
<accession>A0A5C6QA32</accession>
<dbReference type="AlphaFoldDB" id="A0A5C6QA32"/>
<organism evidence="1 2">
    <name type="scientific">Colwellia demingiae</name>
    <dbReference type="NCBI Taxonomy" id="89401"/>
    <lineage>
        <taxon>Bacteria</taxon>
        <taxon>Pseudomonadati</taxon>
        <taxon>Pseudomonadota</taxon>
        <taxon>Gammaproteobacteria</taxon>
        <taxon>Alteromonadales</taxon>
        <taxon>Colwelliaceae</taxon>
        <taxon>Colwellia</taxon>
    </lineage>
</organism>
<gene>
    <name evidence="1" type="ORF">ESZ36_17040</name>
</gene>
<dbReference type="EMBL" id="VOLT01000010">
    <property type="protein sequence ID" value="TWX65512.1"/>
    <property type="molecule type" value="Genomic_DNA"/>
</dbReference>
<protein>
    <submittedName>
        <fullName evidence="1">Uncharacterized protein</fullName>
    </submittedName>
</protein>
<comment type="caution">
    <text evidence="1">The sequence shown here is derived from an EMBL/GenBank/DDBJ whole genome shotgun (WGS) entry which is preliminary data.</text>
</comment>
<proteinExistence type="predicted"/>
<evidence type="ECO:0000313" key="2">
    <source>
        <dbReference type="Proteomes" id="UP000321822"/>
    </source>
</evidence>
<dbReference type="Proteomes" id="UP000321822">
    <property type="component" value="Unassembled WGS sequence"/>
</dbReference>
<dbReference type="OrthoDB" id="7826720at2"/>